<evidence type="ECO:0000256" key="8">
    <source>
        <dbReference type="ARBA" id="ARBA00022777"/>
    </source>
</evidence>
<dbReference type="Pfam" id="PF07714">
    <property type="entry name" value="PK_Tyr_Ser-Thr"/>
    <property type="match status" value="1"/>
</dbReference>
<evidence type="ECO:0000256" key="4">
    <source>
        <dbReference type="ARBA" id="ARBA00022475"/>
    </source>
</evidence>
<keyword evidence="7" id="KW-0547">Nucleotide-binding</keyword>
<dbReference type="Proteomes" id="UP000796880">
    <property type="component" value="Unassembled WGS sequence"/>
</dbReference>
<organism evidence="13 14">
    <name type="scientific">Rhamnella rubrinervis</name>
    <dbReference type="NCBI Taxonomy" id="2594499"/>
    <lineage>
        <taxon>Eukaryota</taxon>
        <taxon>Viridiplantae</taxon>
        <taxon>Streptophyta</taxon>
        <taxon>Embryophyta</taxon>
        <taxon>Tracheophyta</taxon>
        <taxon>Spermatophyta</taxon>
        <taxon>Magnoliopsida</taxon>
        <taxon>eudicotyledons</taxon>
        <taxon>Gunneridae</taxon>
        <taxon>Pentapetalae</taxon>
        <taxon>rosids</taxon>
        <taxon>fabids</taxon>
        <taxon>Rosales</taxon>
        <taxon>Rhamnaceae</taxon>
        <taxon>rhamnoid group</taxon>
        <taxon>Rhamneae</taxon>
        <taxon>Rhamnella</taxon>
    </lineage>
</organism>
<keyword evidence="4" id="KW-1003">Cell membrane</keyword>
<gene>
    <name evidence="13" type="ORF">FNV43_RR11298</name>
</gene>
<dbReference type="PANTHER" id="PTHR45621">
    <property type="entry name" value="OS01G0588500 PROTEIN-RELATED"/>
    <property type="match status" value="1"/>
</dbReference>
<evidence type="ECO:0000259" key="12">
    <source>
        <dbReference type="PROSITE" id="PS50011"/>
    </source>
</evidence>
<dbReference type="CDD" id="cd14066">
    <property type="entry name" value="STKc_IRAK"/>
    <property type="match status" value="1"/>
</dbReference>
<reference evidence="13" key="1">
    <citation type="submission" date="2020-03" db="EMBL/GenBank/DDBJ databases">
        <title>A high-quality chromosome-level genome assembly of a woody plant with both climbing and erect habits, Rhamnella rubrinervis.</title>
        <authorList>
            <person name="Lu Z."/>
            <person name="Yang Y."/>
            <person name="Zhu X."/>
            <person name="Sun Y."/>
        </authorList>
    </citation>
    <scope>NUCLEOTIDE SEQUENCE</scope>
    <source>
        <strain evidence="13">BYM</strain>
        <tissue evidence="13">Leaf</tissue>
    </source>
</reference>
<evidence type="ECO:0000256" key="5">
    <source>
        <dbReference type="ARBA" id="ARBA00022527"/>
    </source>
</evidence>
<comment type="caution">
    <text evidence="13">The sequence shown here is derived from an EMBL/GenBank/DDBJ whole genome shotgun (WGS) entry which is preliminary data.</text>
</comment>
<comment type="similarity">
    <text evidence="2">Belongs to the protein kinase superfamily. Ser/Thr protein kinase family.</text>
</comment>
<accession>A0A8K0MH43</accession>
<keyword evidence="8" id="KW-0418">Kinase</keyword>
<evidence type="ECO:0000256" key="3">
    <source>
        <dbReference type="ARBA" id="ARBA00012513"/>
    </source>
</evidence>
<dbReference type="AlphaFoldDB" id="A0A8K0MH43"/>
<evidence type="ECO:0000256" key="1">
    <source>
        <dbReference type="ARBA" id="ARBA00004236"/>
    </source>
</evidence>
<dbReference type="InterPro" id="IPR001245">
    <property type="entry name" value="Ser-Thr/Tyr_kinase_cat_dom"/>
</dbReference>
<keyword evidence="6" id="KW-0808">Transferase</keyword>
<dbReference type="SUPFAM" id="SSF56112">
    <property type="entry name" value="Protein kinase-like (PK-like)"/>
    <property type="match status" value="1"/>
</dbReference>
<dbReference type="GO" id="GO:0004674">
    <property type="term" value="F:protein serine/threonine kinase activity"/>
    <property type="evidence" value="ECO:0007669"/>
    <property type="project" value="UniProtKB-KW"/>
</dbReference>
<dbReference type="FunFam" id="3.30.200.20:FF:000228">
    <property type="entry name" value="Serine/threonine-protein kinase BIK1"/>
    <property type="match status" value="1"/>
</dbReference>
<evidence type="ECO:0000256" key="11">
    <source>
        <dbReference type="ARBA" id="ARBA00054261"/>
    </source>
</evidence>
<evidence type="ECO:0000256" key="6">
    <source>
        <dbReference type="ARBA" id="ARBA00022679"/>
    </source>
</evidence>
<keyword evidence="14" id="KW-1185">Reference proteome</keyword>
<dbReference type="GO" id="GO:0005886">
    <property type="term" value="C:plasma membrane"/>
    <property type="evidence" value="ECO:0007669"/>
    <property type="project" value="UniProtKB-SubCell"/>
</dbReference>
<dbReference type="FunFam" id="1.10.510.10:FF:000032">
    <property type="entry name" value="Serine/threonine-protein kinase PBS1"/>
    <property type="match status" value="1"/>
</dbReference>
<keyword evidence="10" id="KW-0472">Membrane</keyword>
<dbReference type="OrthoDB" id="4062651at2759"/>
<keyword evidence="9" id="KW-0067">ATP-binding</keyword>
<evidence type="ECO:0000256" key="9">
    <source>
        <dbReference type="ARBA" id="ARBA00022840"/>
    </source>
</evidence>
<evidence type="ECO:0000256" key="10">
    <source>
        <dbReference type="ARBA" id="ARBA00023136"/>
    </source>
</evidence>
<protein>
    <recommendedName>
        <fullName evidence="3">non-specific serine/threonine protein kinase</fullName>
        <ecNumber evidence="3">2.7.11.1</ecNumber>
    </recommendedName>
</protein>
<dbReference type="InterPro" id="IPR011009">
    <property type="entry name" value="Kinase-like_dom_sf"/>
</dbReference>
<comment type="function">
    <text evidence="11">May be involved in plant defense signaling.</text>
</comment>
<evidence type="ECO:0000256" key="7">
    <source>
        <dbReference type="ARBA" id="ARBA00022741"/>
    </source>
</evidence>
<feature type="domain" description="Protein kinase" evidence="12">
    <location>
        <begin position="79"/>
        <end position="366"/>
    </location>
</feature>
<dbReference type="EMBL" id="VOIH02000005">
    <property type="protein sequence ID" value="KAF3446119.1"/>
    <property type="molecule type" value="Genomic_DNA"/>
</dbReference>
<dbReference type="Gene3D" id="3.30.200.20">
    <property type="entry name" value="Phosphorylase Kinase, domain 1"/>
    <property type="match status" value="1"/>
</dbReference>
<name>A0A8K0MH43_9ROSA</name>
<dbReference type="PROSITE" id="PS50011">
    <property type="entry name" value="PROTEIN_KINASE_DOM"/>
    <property type="match status" value="1"/>
</dbReference>
<dbReference type="GO" id="GO:0005524">
    <property type="term" value="F:ATP binding"/>
    <property type="evidence" value="ECO:0007669"/>
    <property type="project" value="UniProtKB-KW"/>
</dbReference>
<sequence>MASEKVTWKCIIPCCYKSQSHLQKSKKQVSKQSSFRRLSLTDVSDPSTPLCAADLSNSLIGSKLHVFSLAELKAITNNFTWSNLLGEGGFGPVYKGFVDNKLRSGLEAQPVAVKLLDLDGLQGHREWLAEIIFLGQLRHPHLVKLIGYCCEDEHRLLVYEYMARGSLENQLFRRYSAALPWSTRMKIALGAAKGLTFLHEADEPVIFRDFKTSNILLDADFTPKLSDFGLAKDGPEGEDTHVTTRVIGTQGYAAPEYIMTGHLTTNSDVYGYGVVLLELITGKRSIDRTRPSREQSLVEWAKPFLKDQRRLDKIIDPKLEGQFSTRGAQKAVALAYKCLSHQPKCRPVMSHVVSILESLQELNDWFVGPFVYVAPTENGSNEYSVKEEIIESEGETDDNEENEQRHHRHGWRLRIKSPISLPLVASEDIVGYLATS</sequence>
<dbReference type="InterPro" id="IPR050823">
    <property type="entry name" value="Plant_Ser_Thr_Prot_Kinase"/>
</dbReference>
<evidence type="ECO:0000256" key="2">
    <source>
        <dbReference type="ARBA" id="ARBA00008684"/>
    </source>
</evidence>
<evidence type="ECO:0000313" key="13">
    <source>
        <dbReference type="EMBL" id="KAF3446119.1"/>
    </source>
</evidence>
<comment type="subcellular location">
    <subcellularLocation>
        <location evidence="1">Cell membrane</location>
    </subcellularLocation>
</comment>
<dbReference type="Gene3D" id="1.10.510.10">
    <property type="entry name" value="Transferase(Phosphotransferase) domain 1"/>
    <property type="match status" value="1"/>
</dbReference>
<dbReference type="EC" id="2.7.11.1" evidence="3"/>
<dbReference type="InterPro" id="IPR000719">
    <property type="entry name" value="Prot_kinase_dom"/>
</dbReference>
<evidence type="ECO:0000313" key="14">
    <source>
        <dbReference type="Proteomes" id="UP000796880"/>
    </source>
</evidence>
<proteinExistence type="inferred from homology"/>
<keyword evidence="5" id="KW-0723">Serine/threonine-protein kinase</keyword>